<dbReference type="Gene3D" id="3.10.420.10">
    <property type="entry name" value="SecB-like"/>
    <property type="match status" value="1"/>
</dbReference>
<dbReference type="PRINTS" id="PR01594">
    <property type="entry name" value="SECBCHAPRONE"/>
</dbReference>
<keyword evidence="5" id="KW-0963">Cytoplasm</keyword>
<evidence type="ECO:0000313" key="6">
    <source>
        <dbReference type="EMBL" id="OUD15651.1"/>
    </source>
</evidence>
<dbReference type="PANTHER" id="PTHR36918:SF1">
    <property type="entry name" value="PROTEIN-EXPORT PROTEIN SECB"/>
    <property type="match status" value="1"/>
</dbReference>
<proteinExistence type="inferred from homology"/>
<dbReference type="Proteomes" id="UP000194798">
    <property type="component" value="Unassembled WGS sequence"/>
</dbReference>
<protein>
    <recommendedName>
        <fullName evidence="5">Protein-export protein SecB</fullName>
    </recommendedName>
</protein>
<evidence type="ECO:0000256" key="5">
    <source>
        <dbReference type="HAMAP-Rule" id="MF_00821"/>
    </source>
</evidence>
<dbReference type="GO" id="GO:0051262">
    <property type="term" value="P:protein tetramerization"/>
    <property type="evidence" value="ECO:0007669"/>
    <property type="project" value="InterPro"/>
</dbReference>
<evidence type="ECO:0000256" key="4">
    <source>
        <dbReference type="ARBA" id="ARBA00023010"/>
    </source>
</evidence>
<comment type="caution">
    <text evidence="6">The sequence shown here is derived from an EMBL/GenBank/DDBJ whole genome shotgun (WGS) entry which is preliminary data.</text>
</comment>
<dbReference type="GO" id="GO:0015031">
    <property type="term" value="P:protein transport"/>
    <property type="evidence" value="ECO:0007669"/>
    <property type="project" value="UniProtKB-UniRule"/>
</dbReference>
<comment type="subcellular location">
    <subcellularLocation>
        <location evidence="5">Cytoplasm</location>
    </subcellularLocation>
</comment>
<dbReference type="NCBIfam" id="NF004393">
    <property type="entry name" value="PRK05751.1-4"/>
    <property type="match status" value="1"/>
</dbReference>
<dbReference type="GO" id="GO:0005737">
    <property type="term" value="C:cytoplasm"/>
    <property type="evidence" value="ECO:0007669"/>
    <property type="project" value="UniProtKB-SubCell"/>
</dbReference>
<name>A0A251XB40_9GAMM</name>
<keyword evidence="5" id="KW-0143">Chaperone</keyword>
<evidence type="ECO:0000256" key="3">
    <source>
        <dbReference type="ARBA" id="ARBA00022927"/>
    </source>
</evidence>
<sequence length="172" mass="18961">MNDTVTTPEAAATETPREQFVLQKIYVKDISFEAPNTPQVFTEKWEPKTHLEIGTKGMVLGQNNYEVGLTVTVTVTINDKTAFLVEVHQAGIFALVGFEAGKLDYMLNAYCPSILFPYLREAVSDVVTRGGFQPLLLAPVNFDAYYEQRVRQMQAQQNAGTAEAPTNGAAPN</sequence>
<dbReference type="EMBL" id="MSLT01000006">
    <property type="protein sequence ID" value="OUD15651.1"/>
    <property type="molecule type" value="Genomic_DNA"/>
</dbReference>
<keyword evidence="7" id="KW-1185">Reference proteome</keyword>
<comment type="subunit">
    <text evidence="5">Homotetramer, a dimer of dimers. One homotetramer interacts with 1 SecA dimer.</text>
</comment>
<dbReference type="NCBIfam" id="TIGR00809">
    <property type="entry name" value="secB"/>
    <property type="match status" value="1"/>
</dbReference>
<comment type="similarity">
    <text evidence="1 5">Belongs to the SecB family.</text>
</comment>
<dbReference type="Pfam" id="PF02556">
    <property type="entry name" value="SecB"/>
    <property type="match status" value="1"/>
</dbReference>
<organism evidence="6 7">
    <name type="scientific">Thioflexithrix psekupsensis</name>
    <dbReference type="NCBI Taxonomy" id="1570016"/>
    <lineage>
        <taxon>Bacteria</taxon>
        <taxon>Pseudomonadati</taxon>
        <taxon>Pseudomonadota</taxon>
        <taxon>Gammaproteobacteria</taxon>
        <taxon>Thiotrichales</taxon>
        <taxon>Thioflexithrix</taxon>
    </lineage>
</organism>
<comment type="function">
    <text evidence="5">One of the proteins required for the normal export of preproteins out of the cell cytoplasm. It is a molecular chaperone that binds to a subset of precursor proteins, maintaining them in a translocation-competent state. It also specifically binds to its receptor SecA.</text>
</comment>
<dbReference type="PANTHER" id="PTHR36918">
    <property type="match status" value="1"/>
</dbReference>
<dbReference type="GO" id="GO:0006457">
    <property type="term" value="P:protein folding"/>
    <property type="evidence" value="ECO:0007669"/>
    <property type="project" value="UniProtKB-UniRule"/>
</dbReference>
<dbReference type="GO" id="GO:0051082">
    <property type="term" value="F:unfolded protein binding"/>
    <property type="evidence" value="ECO:0007669"/>
    <property type="project" value="InterPro"/>
</dbReference>
<evidence type="ECO:0000256" key="2">
    <source>
        <dbReference type="ARBA" id="ARBA00022448"/>
    </source>
</evidence>
<keyword evidence="4 5" id="KW-0811">Translocation</keyword>
<dbReference type="HAMAP" id="MF_00821">
    <property type="entry name" value="SecB"/>
    <property type="match status" value="1"/>
</dbReference>
<gene>
    <name evidence="5" type="primary">secB</name>
    <name evidence="6" type="ORF">TPSD3_03790</name>
</gene>
<dbReference type="SUPFAM" id="SSF54611">
    <property type="entry name" value="SecB-like"/>
    <property type="match status" value="1"/>
</dbReference>
<evidence type="ECO:0000313" key="7">
    <source>
        <dbReference type="Proteomes" id="UP000194798"/>
    </source>
</evidence>
<keyword evidence="3 5" id="KW-0653">Protein transport</keyword>
<dbReference type="AlphaFoldDB" id="A0A251XB40"/>
<keyword evidence="2 5" id="KW-0813">Transport</keyword>
<evidence type="ECO:0000256" key="1">
    <source>
        <dbReference type="ARBA" id="ARBA00009990"/>
    </source>
</evidence>
<reference evidence="6 7" key="1">
    <citation type="submission" date="2016-12" db="EMBL/GenBank/DDBJ databases">
        <title>Thioflexothrix psekupsii D3 genome sequencing and assembly.</title>
        <authorList>
            <person name="Fomenkov A."/>
            <person name="Vincze T."/>
            <person name="Grabovich M."/>
            <person name="Anton B.P."/>
            <person name="Dubinina G."/>
            <person name="Orlova M."/>
            <person name="Belousova E."/>
            <person name="Roberts R.J."/>
        </authorList>
    </citation>
    <scope>NUCLEOTIDE SEQUENCE [LARGE SCALE GENOMIC DNA]</scope>
    <source>
        <strain evidence="6">D3</strain>
    </source>
</reference>
<dbReference type="InterPro" id="IPR003708">
    <property type="entry name" value="SecB"/>
</dbReference>
<dbReference type="InterPro" id="IPR035958">
    <property type="entry name" value="SecB-like_sf"/>
</dbReference>
<accession>A0A251XB40</accession>